<organism evidence="4 5">
    <name type="scientific">Pseudochelatococcus lubricantis</name>
    <dbReference type="NCBI Taxonomy" id="1538102"/>
    <lineage>
        <taxon>Bacteria</taxon>
        <taxon>Pseudomonadati</taxon>
        <taxon>Pseudomonadota</taxon>
        <taxon>Alphaproteobacteria</taxon>
        <taxon>Hyphomicrobiales</taxon>
        <taxon>Chelatococcaceae</taxon>
        <taxon>Pseudochelatococcus</taxon>
    </lineage>
</organism>
<proteinExistence type="predicted"/>
<dbReference type="Pfam" id="PF01479">
    <property type="entry name" value="S4"/>
    <property type="match status" value="1"/>
</dbReference>
<dbReference type="InterPro" id="IPR002942">
    <property type="entry name" value="S4_RNA-bd"/>
</dbReference>
<name>A0ABX0V461_9HYPH</name>
<dbReference type="CDD" id="cd00165">
    <property type="entry name" value="S4"/>
    <property type="match status" value="1"/>
</dbReference>
<comment type="caution">
    <text evidence="4">The sequence shown here is derived from an EMBL/GenBank/DDBJ whole genome shotgun (WGS) entry which is preliminary data.</text>
</comment>
<dbReference type="Gene3D" id="3.10.290.10">
    <property type="entry name" value="RNA-binding S4 domain"/>
    <property type="match status" value="1"/>
</dbReference>
<gene>
    <name evidence="4" type="ORF">FHS82_003772</name>
</gene>
<keyword evidence="4" id="KW-0346">Stress response</keyword>
<feature type="region of interest" description="Disordered" evidence="2">
    <location>
        <begin position="71"/>
        <end position="101"/>
    </location>
</feature>
<evidence type="ECO:0000256" key="2">
    <source>
        <dbReference type="SAM" id="MobiDB-lite"/>
    </source>
</evidence>
<evidence type="ECO:0000313" key="5">
    <source>
        <dbReference type="Proteomes" id="UP001429580"/>
    </source>
</evidence>
<dbReference type="PROSITE" id="PS50889">
    <property type="entry name" value="S4"/>
    <property type="match status" value="1"/>
</dbReference>
<dbReference type="SUPFAM" id="SSF55174">
    <property type="entry name" value="Alpha-L RNA-binding motif"/>
    <property type="match status" value="1"/>
</dbReference>
<dbReference type="Proteomes" id="UP001429580">
    <property type="component" value="Unassembled WGS sequence"/>
</dbReference>
<dbReference type="EMBL" id="JAASQI010000011">
    <property type="protein sequence ID" value="NIJ59911.1"/>
    <property type="molecule type" value="Genomic_DNA"/>
</dbReference>
<reference evidence="4 5" key="1">
    <citation type="submission" date="2020-03" db="EMBL/GenBank/DDBJ databases">
        <title>Genomic Encyclopedia of Type Strains, Phase IV (KMG-IV): sequencing the most valuable type-strain genomes for metagenomic binning, comparative biology and taxonomic classification.</title>
        <authorList>
            <person name="Goeker M."/>
        </authorList>
    </citation>
    <scope>NUCLEOTIDE SEQUENCE [LARGE SCALE GENOMIC DNA]</scope>
    <source>
        <strain evidence="4 5">DSM 103870</strain>
    </source>
</reference>
<feature type="compositionally biased region" description="Polar residues" evidence="2">
    <location>
        <begin position="84"/>
        <end position="94"/>
    </location>
</feature>
<accession>A0ABX0V461</accession>
<sequence>MARTRTLAARLVDEGHVRINGRRVTDPAKGVRAGDVLTLALAHATLVVSVCAFAERRGGAPEARQLYELLSGPEAAGPDEHMQNSETSGDNTSLAPEDDCR</sequence>
<protein>
    <submittedName>
        <fullName evidence="4">Ribosome-associated heat shock protein Hsp15</fullName>
    </submittedName>
</protein>
<evidence type="ECO:0000256" key="1">
    <source>
        <dbReference type="PROSITE-ProRule" id="PRU00182"/>
    </source>
</evidence>
<evidence type="ECO:0000259" key="3">
    <source>
        <dbReference type="Pfam" id="PF01479"/>
    </source>
</evidence>
<keyword evidence="1" id="KW-0694">RNA-binding</keyword>
<dbReference type="InterPro" id="IPR036986">
    <property type="entry name" value="S4_RNA-bd_sf"/>
</dbReference>
<keyword evidence="5" id="KW-1185">Reference proteome</keyword>
<evidence type="ECO:0000313" key="4">
    <source>
        <dbReference type="EMBL" id="NIJ59911.1"/>
    </source>
</evidence>
<feature type="domain" description="RNA-binding S4" evidence="3">
    <location>
        <begin position="1"/>
        <end position="37"/>
    </location>
</feature>